<comment type="subcellular location">
    <subcellularLocation>
        <location evidence="1">Cell membrane</location>
        <topology evidence="1">Multi-pass membrane protein</topology>
    </subcellularLocation>
</comment>
<dbReference type="PANTHER" id="PTHR34229:SF1">
    <property type="entry name" value="METAL TRANSPORT PROTEIN HI_1621-RELATED"/>
    <property type="match status" value="1"/>
</dbReference>
<organism evidence="8 9">
    <name type="scientific">Candidatus Infernicultor aquiphilus</name>
    <dbReference type="NCBI Taxonomy" id="1805029"/>
    <lineage>
        <taxon>Bacteria</taxon>
        <taxon>Pseudomonadati</taxon>
        <taxon>Atribacterota</taxon>
        <taxon>Candidatus Phoenicimicrobiia</taxon>
        <taxon>Candidatus Pheonicimicrobiales</taxon>
        <taxon>Candidatus Phoenicimicrobiaceae</taxon>
        <taxon>Candidatus Infernicultor</taxon>
    </lineage>
</organism>
<dbReference type="NCBIfam" id="NF004903">
    <property type="entry name" value="PRK06265.1-3"/>
    <property type="match status" value="1"/>
</dbReference>
<feature type="transmembrane region" description="Helical" evidence="7">
    <location>
        <begin position="63"/>
        <end position="87"/>
    </location>
</feature>
<dbReference type="GO" id="GO:0000041">
    <property type="term" value="P:transition metal ion transport"/>
    <property type="evidence" value="ECO:0007669"/>
    <property type="project" value="InterPro"/>
</dbReference>
<keyword evidence="6 7" id="KW-0472">Membrane</keyword>
<feature type="transmembrane region" description="Helical" evidence="7">
    <location>
        <begin position="99"/>
        <end position="118"/>
    </location>
</feature>
<dbReference type="NCBIfam" id="NF004905">
    <property type="entry name" value="PRK06265.1-5"/>
    <property type="match status" value="1"/>
</dbReference>
<keyword evidence="3" id="KW-1003">Cell membrane</keyword>
<dbReference type="InterPro" id="IPR002751">
    <property type="entry name" value="CbiM/NikMN"/>
</dbReference>
<evidence type="ECO:0000256" key="1">
    <source>
        <dbReference type="ARBA" id="ARBA00004651"/>
    </source>
</evidence>
<evidence type="ECO:0000256" key="4">
    <source>
        <dbReference type="ARBA" id="ARBA00022692"/>
    </source>
</evidence>
<evidence type="ECO:0000313" key="8">
    <source>
        <dbReference type="EMBL" id="PIX33392.1"/>
    </source>
</evidence>
<dbReference type="Gene3D" id="1.10.1760.20">
    <property type="match status" value="1"/>
</dbReference>
<sequence>MHISEGILSAPVLVAGASLTATAVGYGLKKMAYKQMPKVAILSSVFFVASLIHVPIGPSSVHLILNGIIGLLLGWAAFPAILVALAFQAILFQFGGPTTLGVNTFTMAFPAIICFYLFNRGIKGKNNFFALTLAFICGFLSVLLSGIMVATALVFTGELFMQVAKLILIAHLPVMILEGVLTVFCVGFLRKVRPEILDLDA</sequence>
<feature type="transmembrane region" description="Helical" evidence="7">
    <location>
        <begin position="167"/>
        <end position="189"/>
    </location>
</feature>
<feature type="transmembrane region" description="Helical" evidence="7">
    <location>
        <begin position="130"/>
        <end position="155"/>
    </location>
</feature>
<name>A0A2M7K5H9_9BACT</name>
<dbReference type="Proteomes" id="UP000231493">
    <property type="component" value="Unassembled WGS sequence"/>
</dbReference>
<evidence type="ECO:0000256" key="5">
    <source>
        <dbReference type="ARBA" id="ARBA00022989"/>
    </source>
</evidence>
<dbReference type="Pfam" id="PF01891">
    <property type="entry name" value="CbiM"/>
    <property type="match status" value="1"/>
</dbReference>
<evidence type="ECO:0000313" key="9">
    <source>
        <dbReference type="Proteomes" id="UP000231493"/>
    </source>
</evidence>
<evidence type="ECO:0000256" key="7">
    <source>
        <dbReference type="SAM" id="Phobius"/>
    </source>
</evidence>
<accession>A0A2M7K5H9</accession>
<reference evidence="9" key="1">
    <citation type="submission" date="2017-09" db="EMBL/GenBank/DDBJ databases">
        <title>Depth-based differentiation of microbial function through sediment-hosted aquifers and enrichment of novel symbionts in the deep terrestrial subsurface.</title>
        <authorList>
            <person name="Probst A.J."/>
            <person name="Ladd B."/>
            <person name="Jarett J.K."/>
            <person name="Geller-Mcgrath D.E."/>
            <person name="Sieber C.M."/>
            <person name="Emerson J.B."/>
            <person name="Anantharaman K."/>
            <person name="Thomas B.C."/>
            <person name="Malmstrom R."/>
            <person name="Stieglmeier M."/>
            <person name="Klingl A."/>
            <person name="Woyke T."/>
            <person name="Ryan C.M."/>
            <person name="Banfield J.F."/>
        </authorList>
    </citation>
    <scope>NUCLEOTIDE SEQUENCE [LARGE SCALE GENOMIC DNA]</scope>
</reference>
<evidence type="ECO:0000256" key="3">
    <source>
        <dbReference type="ARBA" id="ARBA00022475"/>
    </source>
</evidence>
<dbReference type="EMBL" id="PFIP01000161">
    <property type="protein sequence ID" value="PIX33392.1"/>
    <property type="molecule type" value="Genomic_DNA"/>
</dbReference>
<feature type="transmembrane region" description="Helical" evidence="7">
    <location>
        <begin position="6"/>
        <end position="27"/>
    </location>
</feature>
<feature type="transmembrane region" description="Helical" evidence="7">
    <location>
        <begin position="39"/>
        <end position="57"/>
    </location>
</feature>
<keyword evidence="5 7" id="KW-1133">Transmembrane helix</keyword>
<dbReference type="NCBIfam" id="NF004904">
    <property type="entry name" value="PRK06265.1-4"/>
    <property type="match status" value="1"/>
</dbReference>
<dbReference type="AlphaFoldDB" id="A0A2M7K5H9"/>
<evidence type="ECO:0000256" key="2">
    <source>
        <dbReference type="ARBA" id="ARBA00022448"/>
    </source>
</evidence>
<evidence type="ECO:0000256" key="6">
    <source>
        <dbReference type="ARBA" id="ARBA00023136"/>
    </source>
</evidence>
<comment type="caution">
    <text evidence="8">The sequence shown here is derived from an EMBL/GenBank/DDBJ whole genome shotgun (WGS) entry which is preliminary data.</text>
</comment>
<keyword evidence="2" id="KW-0813">Transport</keyword>
<keyword evidence="4 7" id="KW-0812">Transmembrane</keyword>
<proteinExistence type="predicted"/>
<protein>
    <submittedName>
        <fullName evidence="8">Cobalt ABC transporter permease</fullName>
    </submittedName>
</protein>
<dbReference type="PANTHER" id="PTHR34229">
    <property type="entry name" value="METAL TRANSPORT PROTEIN HI_1621-RELATED"/>
    <property type="match status" value="1"/>
</dbReference>
<gene>
    <name evidence="8" type="ORF">COZ58_07800</name>
</gene>
<dbReference type="NCBIfam" id="NF004909">
    <property type="entry name" value="PRK06265.2-5"/>
    <property type="match status" value="1"/>
</dbReference>
<dbReference type="GO" id="GO:0005886">
    <property type="term" value="C:plasma membrane"/>
    <property type="evidence" value="ECO:0007669"/>
    <property type="project" value="UniProtKB-SubCell"/>
</dbReference>